<dbReference type="AlphaFoldDB" id="A0A2Z5G750"/>
<accession>A0A2Z5G750</accession>
<dbReference type="RefSeq" id="WP_114209491.1">
    <property type="nucleotide sequence ID" value="NZ_CP030840.1"/>
</dbReference>
<organism evidence="1 2">
    <name type="scientific">Acidisarcina polymorpha</name>
    <dbReference type="NCBI Taxonomy" id="2211140"/>
    <lineage>
        <taxon>Bacteria</taxon>
        <taxon>Pseudomonadati</taxon>
        <taxon>Acidobacteriota</taxon>
        <taxon>Terriglobia</taxon>
        <taxon>Terriglobales</taxon>
        <taxon>Acidobacteriaceae</taxon>
        <taxon>Acidisarcina</taxon>
    </lineage>
</organism>
<name>A0A2Z5G750_9BACT</name>
<dbReference type="Proteomes" id="UP000253606">
    <property type="component" value="Chromosome"/>
</dbReference>
<evidence type="ECO:0000313" key="2">
    <source>
        <dbReference type="Proteomes" id="UP000253606"/>
    </source>
</evidence>
<dbReference type="OrthoDB" id="122452at2"/>
<evidence type="ECO:0000313" key="1">
    <source>
        <dbReference type="EMBL" id="AXC14790.1"/>
    </source>
</evidence>
<keyword evidence="2" id="KW-1185">Reference proteome</keyword>
<sequence>MGSRFHALVSIDTVRERFQLQRYLDSMEKMDDEQTPEFDRSTVQAALDKLKNNPEPETGFMVMG</sequence>
<protein>
    <submittedName>
        <fullName evidence="1">Uncharacterized protein</fullName>
    </submittedName>
</protein>
<proteinExistence type="predicted"/>
<reference evidence="1 2" key="1">
    <citation type="journal article" date="2018" name="Front. Microbiol.">
        <title>Hydrolytic Capabilities as a Key to Environmental Success: Chitinolytic and Cellulolytic Acidobacteria From Acidic Sub-arctic Soils and Boreal Peatlands.</title>
        <authorList>
            <person name="Belova S.E."/>
            <person name="Ravin N.V."/>
            <person name="Pankratov T.A."/>
            <person name="Rakitin A.L."/>
            <person name="Ivanova A.A."/>
            <person name="Beletsky A.V."/>
            <person name="Mardanov A.V."/>
            <person name="Sinninghe Damste J.S."/>
            <person name="Dedysh S.N."/>
        </authorList>
    </citation>
    <scope>NUCLEOTIDE SEQUENCE [LARGE SCALE GENOMIC DNA]</scope>
    <source>
        <strain evidence="1 2">SBC82</strain>
    </source>
</reference>
<dbReference type="KEGG" id="abas:ACPOL_5542"/>
<gene>
    <name evidence="1" type="ORF">ACPOL_5542</name>
</gene>
<dbReference type="EMBL" id="CP030840">
    <property type="protein sequence ID" value="AXC14790.1"/>
    <property type="molecule type" value="Genomic_DNA"/>
</dbReference>